<evidence type="ECO:0000313" key="4">
    <source>
        <dbReference type="Proteomes" id="UP001230220"/>
    </source>
</evidence>
<accession>A0ABU0E8P9</accession>
<feature type="transmembrane region" description="Helical" evidence="1">
    <location>
        <begin position="200"/>
        <end position="221"/>
    </location>
</feature>
<feature type="transmembrane region" description="Helical" evidence="1">
    <location>
        <begin position="95"/>
        <end position="114"/>
    </location>
</feature>
<gene>
    <name evidence="3" type="ORF">J2S15_004037</name>
</gene>
<comment type="caution">
    <text evidence="3">The sequence shown here is derived from an EMBL/GenBank/DDBJ whole genome shotgun (WGS) entry which is preliminary data.</text>
</comment>
<dbReference type="Pfam" id="PF05569">
    <property type="entry name" value="Peptidase_M56"/>
    <property type="match status" value="1"/>
</dbReference>
<dbReference type="EMBL" id="JAUSUR010000011">
    <property type="protein sequence ID" value="MDQ0363272.1"/>
    <property type="molecule type" value="Genomic_DNA"/>
</dbReference>
<dbReference type="Proteomes" id="UP001230220">
    <property type="component" value="Unassembled WGS sequence"/>
</dbReference>
<evidence type="ECO:0000256" key="1">
    <source>
        <dbReference type="SAM" id="Phobius"/>
    </source>
</evidence>
<organism evidence="3 4">
    <name type="scientific">Breznakia pachnodae</name>
    <dbReference type="NCBI Taxonomy" id="265178"/>
    <lineage>
        <taxon>Bacteria</taxon>
        <taxon>Bacillati</taxon>
        <taxon>Bacillota</taxon>
        <taxon>Erysipelotrichia</taxon>
        <taxon>Erysipelotrichales</taxon>
        <taxon>Erysipelotrichaceae</taxon>
        <taxon>Breznakia</taxon>
    </lineage>
</organism>
<dbReference type="PANTHER" id="PTHR34978">
    <property type="entry name" value="POSSIBLE SENSOR-TRANSDUCER PROTEIN BLAR"/>
    <property type="match status" value="1"/>
</dbReference>
<keyword evidence="1" id="KW-0812">Transmembrane</keyword>
<feature type="transmembrane region" description="Helical" evidence="1">
    <location>
        <begin position="6"/>
        <end position="25"/>
    </location>
</feature>
<name>A0ABU0E8P9_9FIRM</name>
<keyword evidence="1" id="KW-1133">Transmembrane helix</keyword>
<keyword evidence="4" id="KW-1185">Reference proteome</keyword>
<dbReference type="PANTHER" id="PTHR34978:SF3">
    <property type="entry name" value="SLR0241 PROTEIN"/>
    <property type="match status" value="1"/>
</dbReference>
<feature type="transmembrane region" description="Helical" evidence="1">
    <location>
        <begin position="286"/>
        <end position="303"/>
    </location>
</feature>
<dbReference type="RefSeq" id="WP_307412153.1">
    <property type="nucleotide sequence ID" value="NZ_JAUSUR010000011.1"/>
</dbReference>
<dbReference type="InterPro" id="IPR052173">
    <property type="entry name" value="Beta-lactam_resp_regulator"/>
</dbReference>
<protein>
    <submittedName>
        <fullName evidence="3">Beta-lactamase regulating signal transducer with metallopeptidase domain</fullName>
    </submittedName>
</protein>
<reference evidence="3 4" key="1">
    <citation type="submission" date="2023-07" db="EMBL/GenBank/DDBJ databases">
        <title>Genomic Encyclopedia of Type Strains, Phase IV (KMG-IV): sequencing the most valuable type-strain genomes for metagenomic binning, comparative biology and taxonomic classification.</title>
        <authorList>
            <person name="Goeker M."/>
        </authorList>
    </citation>
    <scope>NUCLEOTIDE SEQUENCE [LARGE SCALE GENOMIC DNA]</scope>
    <source>
        <strain evidence="3 4">DSM 16784</strain>
    </source>
</reference>
<dbReference type="CDD" id="cd07341">
    <property type="entry name" value="M56_BlaR1_MecR1_like"/>
    <property type="match status" value="1"/>
</dbReference>
<evidence type="ECO:0000259" key="2">
    <source>
        <dbReference type="Pfam" id="PF05569"/>
    </source>
</evidence>
<feature type="domain" description="Peptidase M56" evidence="2">
    <location>
        <begin position="2"/>
        <end position="278"/>
    </location>
</feature>
<keyword evidence="1" id="KW-0472">Membrane</keyword>
<proteinExistence type="predicted"/>
<feature type="transmembrane region" description="Helical" evidence="1">
    <location>
        <begin position="32"/>
        <end position="50"/>
    </location>
</feature>
<dbReference type="InterPro" id="IPR008756">
    <property type="entry name" value="Peptidase_M56"/>
</dbReference>
<evidence type="ECO:0000313" key="3">
    <source>
        <dbReference type="EMBL" id="MDQ0363272.1"/>
    </source>
</evidence>
<sequence>MNLLEISLSSILLIIIVIVIRSLAIYRISKKVFVFLWSLILLRLLTPFVVPEDWNLLQGAKETMNTKAIPHVVNIIRDGGQEVIDKTSLSMQTIMTAYFIGVALISIYYLIMYYRSYRMFAKSLPVHNDYVSEWKDMHKLRRNIDVRTSEWISSPLTYGIVHPVILLPKDFNWDNIDQVDYVFEHEFNHIKSLDVLRKGILLITLALHWFNPFVWILYILANRDIELACDEQVIFTYGKSKKSEYATTLLDIEEERSLKTLFYSSFSRNSIEERITLIMKAKKNSIFVAAFATIILFGALVYVSSPMASKVSANVAPKQEEKEEQKSTEEVFKKENMTYEEFEEWSNKKLEESQKLVDGGEISQETYNLEKQDYADVLEEIKNGARVDVRETADGQFNIVIKHGNDDYDMDVNYSDDGTEVTVTEKAK</sequence>